<comment type="caution">
    <text evidence="1">The sequence shown here is derived from an EMBL/GenBank/DDBJ whole genome shotgun (WGS) entry which is preliminary data.</text>
</comment>
<evidence type="ECO:0000313" key="2">
    <source>
        <dbReference type="Proteomes" id="UP001236795"/>
    </source>
</evidence>
<keyword evidence="2" id="KW-1185">Reference proteome</keyword>
<name>A0ABU0KCA7_9ACTN</name>
<dbReference type="EMBL" id="JAUSWC010000005">
    <property type="protein sequence ID" value="MDQ0487012.1"/>
    <property type="molecule type" value="Genomic_DNA"/>
</dbReference>
<dbReference type="Proteomes" id="UP001236795">
    <property type="component" value="Unassembled WGS sequence"/>
</dbReference>
<organism evidence="1 2">
    <name type="scientific">Streptomyces thermodiastaticus</name>
    <dbReference type="NCBI Taxonomy" id="44061"/>
    <lineage>
        <taxon>Bacteria</taxon>
        <taxon>Bacillati</taxon>
        <taxon>Actinomycetota</taxon>
        <taxon>Actinomycetes</taxon>
        <taxon>Kitasatosporales</taxon>
        <taxon>Streptomycetaceae</taxon>
        <taxon>Streptomyces</taxon>
    </lineage>
</organism>
<reference evidence="1 2" key="1">
    <citation type="submission" date="2023-07" db="EMBL/GenBank/DDBJ databases">
        <title>Genomic Encyclopedia of Type Strains, Phase IV (KMG-IV): sequencing the most valuable type-strain genomes for metagenomic binning, comparative biology and taxonomic classification.</title>
        <authorList>
            <person name="Goeker M."/>
        </authorList>
    </citation>
    <scope>NUCLEOTIDE SEQUENCE [LARGE SCALE GENOMIC DNA]</scope>
    <source>
        <strain evidence="1 2">DSM 40573</strain>
    </source>
</reference>
<sequence>MTEQPRGPVAAYGTYQEAGRAVGRLPEQRG</sequence>
<protein>
    <submittedName>
        <fullName evidence="1">Uncharacterized protein</fullName>
    </submittedName>
</protein>
<gene>
    <name evidence="1" type="ORF">QO019_001854</name>
</gene>
<accession>A0ABU0KCA7</accession>
<proteinExistence type="predicted"/>
<evidence type="ECO:0000313" key="1">
    <source>
        <dbReference type="EMBL" id="MDQ0487012.1"/>
    </source>
</evidence>